<organism evidence="2 3">
    <name type="scientific">Candidatus Woesebacteria bacterium CG22_combo_CG10-13_8_21_14_all_39_10</name>
    <dbReference type="NCBI Taxonomy" id="1975059"/>
    <lineage>
        <taxon>Bacteria</taxon>
        <taxon>Candidatus Woeseibacteriota</taxon>
    </lineage>
</organism>
<dbReference type="PANTHER" id="PTHR11777:SF9">
    <property type="entry name" value="ALANINE--TRNA LIGASE, CYTOPLASMIC"/>
    <property type="match status" value="1"/>
</dbReference>
<dbReference type="Gene3D" id="3.30.930.10">
    <property type="entry name" value="Bira Bifunctional Protein, Domain 2"/>
    <property type="match status" value="1"/>
</dbReference>
<dbReference type="InterPro" id="IPR018164">
    <property type="entry name" value="Ala-tRNA-synth_IIc_N"/>
</dbReference>
<evidence type="ECO:0000313" key="3">
    <source>
        <dbReference type="Proteomes" id="UP000229847"/>
    </source>
</evidence>
<reference evidence="2 3" key="1">
    <citation type="submission" date="2017-09" db="EMBL/GenBank/DDBJ databases">
        <title>Depth-based differentiation of microbial function through sediment-hosted aquifers and enrichment of novel symbionts in the deep terrestrial subsurface.</title>
        <authorList>
            <person name="Probst A.J."/>
            <person name="Ladd B."/>
            <person name="Jarett J.K."/>
            <person name="Geller-Mcgrath D.E."/>
            <person name="Sieber C.M."/>
            <person name="Emerson J.B."/>
            <person name="Anantharaman K."/>
            <person name="Thomas B.C."/>
            <person name="Malmstrom R."/>
            <person name="Stieglmeier M."/>
            <person name="Klingl A."/>
            <person name="Woyke T."/>
            <person name="Ryan C.M."/>
            <person name="Banfield J.F."/>
        </authorList>
    </citation>
    <scope>NUCLEOTIDE SEQUENCE [LARGE SCALE GENOMIC DNA]</scope>
    <source>
        <strain evidence="2">CG22_combo_CG10-13_8_21_14_all_39_10</strain>
    </source>
</reference>
<name>A0A2H0BI58_9BACT</name>
<dbReference type="GO" id="GO:0005524">
    <property type="term" value="F:ATP binding"/>
    <property type="evidence" value="ECO:0007669"/>
    <property type="project" value="InterPro"/>
</dbReference>
<dbReference type="GO" id="GO:0004813">
    <property type="term" value="F:alanine-tRNA ligase activity"/>
    <property type="evidence" value="ECO:0007669"/>
    <property type="project" value="InterPro"/>
</dbReference>
<comment type="caution">
    <text evidence="2">The sequence shown here is derived from an EMBL/GenBank/DDBJ whole genome shotgun (WGS) entry which is preliminary data.</text>
</comment>
<sequence>MVSNTIDIRQKWLDYYQALGYKIIPSAPLVHPAFPTSFNMSAGLIQLDPKIRSPKKIKPLKECLIQKCVRHFDINKVGDNTHLSFFEMAGAFEVGNFDEVETVSNI</sequence>
<dbReference type="InterPro" id="IPR050058">
    <property type="entry name" value="Ala-tRNA_ligase"/>
</dbReference>
<feature type="domain" description="Alanyl-tRNA synthetase class IIc N-terminal" evidence="1">
    <location>
        <begin position="7"/>
        <end position="103"/>
    </location>
</feature>
<gene>
    <name evidence="2" type="ORF">COX03_03460</name>
</gene>
<proteinExistence type="predicted"/>
<evidence type="ECO:0000313" key="2">
    <source>
        <dbReference type="EMBL" id="PIP57366.1"/>
    </source>
</evidence>
<dbReference type="EMBL" id="PCSW01000105">
    <property type="protein sequence ID" value="PIP57366.1"/>
    <property type="molecule type" value="Genomic_DNA"/>
</dbReference>
<protein>
    <recommendedName>
        <fullName evidence="1">Alanyl-tRNA synthetase class IIc N-terminal domain-containing protein</fullName>
    </recommendedName>
</protein>
<dbReference type="GO" id="GO:0006419">
    <property type="term" value="P:alanyl-tRNA aminoacylation"/>
    <property type="evidence" value="ECO:0007669"/>
    <property type="project" value="InterPro"/>
</dbReference>
<dbReference type="GO" id="GO:0002161">
    <property type="term" value="F:aminoacyl-tRNA deacylase activity"/>
    <property type="evidence" value="ECO:0007669"/>
    <property type="project" value="TreeGrafter"/>
</dbReference>
<dbReference type="PANTHER" id="PTHR11777">
    <property type="entry name" value="ALANYL-TRNA SYNTHETASE"/>
    <property type="match status" value="1"/>
</dbReference>
<dbReference type="InterPro" id="IPR045864">
    <property type="entry name" value="aa-tRNA-synth_II/BPL/LPL"/>
</dbReference>
<dbReference type="AlphaFoldDB" id="A0A2H0BI58"/>
<evidence type="ECO:0000259" key="1">
    <source>
        <dbReference type="Pfam" id="PF01411"/>
    </source>
</evidence>
<dbReference type="SUPFAM" id="SSF55681">
    <property type="entry name" value="Class II aaRS and biotin synthetases"/>
    <property type="match status" value="1"/>
</dbReference>
<dbReference type="Pfam" id="PF01411">
    <property type="entry name" value="tRNA-synt_2c"/>
    <property type="match status" value="1"/>
</dbReference>
<accession>A0A2H0BI58</accession>
<dbReference type="Proteomes" id="UP000229847">
    <property type="component" value="Unassembled WGS sequence"/>
</dbReference>